<protein>
    <submittedName>
        <fullName evidence="1">Uncharacterized protein</fullName>
    </submittedName>
</protein>
<reference evidence="1 2" key="1">
    <citation type="submission" date="2017-09" db="EMBL/GenBank/DDBJ databases">
        <title>Bacterial strain isolated from the female urinary microbiota.</title>
        <authorList>
            <person name="Thomas-White K."/>
            <person name="Kumar N."/>
            <person name="Forster S."/>
            <person name="Putonti C."/>
            <person name="Lawley T."/>
            <person name="Wolfe A.J."/>
        </authorList>
    </citation>
    <scope>NUCLEOTIDE SEQUENCE [LARGE SCALE GENOMIC DNA]</scope>
    <source>
        <strain evidence="1 2">UMB1301</strain>
    </source>
</reference>
<dbReference type="Proteomes" id="UP000235598">
    <property type="component" value="Unassembled WGS sequence"/>
</dbReference>
<gene>
    <name evidence="1" type="ORF">CJ199_07635</name>
</gene>
<evidence type="ECO:0000313" key="2">
    <source>
        <dbReference type="Proteomes" id="UP000235598"/>
    </source>
</evidence>
<proteinExistence type="predicted"/>
<evidence type="ECO:0000313" key="1">
    <source>
        <dbReference type="EMBL" id="PMD04962.1"/>
    </source>
</evidence>
<comment type="caution">
    <text evidence="1">The sequence shown here is derived from an EMBL/GenBank/DDBJ whole genome shotgun (WGS) entry which is preliminary data.</text>
</comment>
<sequence>MLDQVNERFGIQPDRDLNIIAKGQLKRTAFSSYFWQETVGSMPRNHSVELKENAVQRIFEVVRLESCTQQGAYEKVRSKLRD</sequence>
<dbReference type="EMBL" id="PNHK01000003">
    <property type="protein sequence ID" value="PMD04962.1"/>
    <property type="molecule type" value="Genomic_DNA"/>
</dbReference>
<name>A0A2N6VLD0_9MICO</name>
<organism evidence="1 2">
    <name type="scientific">Brevibacterium paucivorans</name>
    <dbReference type="NCBI Taxonomy" id="170994"/>
    <lineage>
        <taxon>Bacteria</taxon>
        <taxon>Bacillati</taxon>
        <taxon>Actinomycetota</taxon>
        <taxon>Actinomycetes</taxon>
        <taxon>Micrococcales</taxon>
        <taxon>Brevibacteriaceae</taxon>
        <taxon>Brevibacterium</taxon>
    </lineage>
</organism>
<dbReference type="RefSeq" id="WP_102238904.1">
    <property type="nucleotide sequence ID" value="NZ_PNHK01000003.1"/>
</dbReference>
<dbReference type="AlphaFoldDB" id="A0A2N6VLD0"/>
<accession>A0A2N6VLD0</accession>